<dbReference type="EC" id="2.6.1.1" evidence="7"/>
<dbReference type="PANTHER" id="PTHR11879">
    <property type="entry name" value="ASPARTATE AMINOTRANSFERASE"/>
    <property type="match status" value="1"/>
</dbReference>
<dbReference type="PANTHER" id="PTHR11879:SF55">
    <property type="entry name" value="GLUTAMATE OXALOACETATE TRANSAMINASE 1, ISOFORM B"/>
    <property type="match status" value="1"/>
</dbReference>
<evidence type="ECO:0000256" key="3">
    <source>
        <dbReference type="ARBA" id="ARBA00011738"/>
    </source>
</evidence>
<evidence type="ECO:0000256" key="6">
    <source>
        <dbReference type="ARBA" id="ARBA00022898"/>
    </source>
</evidence>
<feature type="domain" description="Aminotransferase class I/classII large" evidence="8">
    <location>
        <begin position="32"/>
        <end position="300"/>
    </location>
</feature>
<keyword evidence="5 7" id="KW-0808">Transferase</keyword>
<evidence type="ECO:0000313" key="9">
    <source>
        <dbReference type="EMBL" id="KAJ7336718.1"/>
    </source>
</evidence>
<sequence length="311" mass="34648">MAGVSIFKDVPLVLTDHVFYVNQNYNEDTDPRKVNLGIGAYRDNDGKPMVLPVVANVEKRLAEEIAAKTLNHEYLTIDGLRAFCDAAGKLLLGDDSPAIAGNRVCSAQAISGTGSLRLGMEFLKKFYSSEVVYVSKPTWGNHKKMLIATGYKAENIKEYRYFANATKSLDFNGMVGDLENAPENSVILLHACAHNPTGVDPNKEQWKKIAEIMKRRKLFPLMDIAYQGFVSGDPDEDAWAVRHFVKEGFELIVGQSFAKNFGLYNERAGNLCVVTTDNDTAERIRSQLRAIIRPMWSKSAQSWGSYCGNYT</sequence>
<dbReference type="EMBL" id="MU827782">
    <property type="protein sequence ID" value="KAJ7336718.1"/>
    <property type="molecule type" value="Genomic_DNA"/>
</dbReference>
<dbReference type="InterPro" id="IPR000796">
    <property type="entry name" value="Asp_trans"/>
</dbReference>
<dbReference type="Pfam" id="PF00155">
    <property type="entry name" value="Aminotran_1_2"/>
    <property type="match status" value="1"/>
</dbReference>
<keyword evidence="10" id="KW-1185">Reference proteome</keyword>
<dbReference type="InterPro" id="IPR015421">
    <property type="entry name" value="PyrdxlP-dep_Trfase_major"/>
</dbReference>
<dbReference type="FunFam" id="3.40.640.10:FF:000066">
    <property type="entry name" value="Aspartate aminotransferase"/>
    <property type="match status" value="1"/>
</dbReference>
<name>A0A9W9YFU2_9CNID</name>
<dbReference type="AlphaFoldDB" id="A0A9W9YFU2"/>
<proteinExistence type="inferred from homology"/>
<evidence type="ECO:0000259" key="8">
    <source>
        <dbReference type="Pfam" id="PF00155"/>
    </source>
</evidence>
<dbReference type="SUPFAM" id="SSF53383">
    <property type="entry name" value="PLP-dependent transferases"/>
    <property type="match status" value="1"/>
</dbReference>
<protein>
    <recommendedName>
        <fullName evidence="7">Aspartate aminotransferase</fullName>
        <ecNumber evidence="7">2.6.1.1</ecNumber>
    </recommendedName>
</protein>
<dbReference type="PROSITE" id="PS00105">
    <property type="entry name" value="AA_TRANSFER_CLASS_1"/>
    <property type="match status" value="1"/>
</dbReference>
<comment type="miscellaneous">
    <text evidence="7">In eukaryotes there are cytoplasmic, mitochondrial and chloroplastic isozymes.</text>
</comment>
<dbReference type="GO" id="GO:0004069">
    <property type="term" value="F:L-aspartate:2-oxoglutarate aminotransferase activity"/>
    <property type="evidence" value="ECO:0007669"/>
    <property type="project" value="UniProtKB-EC"/>
</dbReference>
<evidence type="ECO:0000256" key="4">
    <source>
        <dbReference type="ARBA" id="ARBA00022576"/>
    </source>
</evidence>
<dbReference type="CDD" id="cd00609">
    <property type="entry name" value="AAT_like"/>
    <property type="match status" value="1"/>
</dbReference>
<dbReference type="InterPro" id="IPR004839">
    <property type="entry name" value="Aminotransferase_I/II_large"/>
</dbReference>
<dbReference type="GO" id="GO:0006532">
    <property type="term" value="P:aspartate biosynthetic process"/>
    <property type="evidence" value="ECO:0007669"/>
    <property type="project" value="TreeGrafter"/>
</dbReference>
<dbReference type="Gene3D" id="3.40.640.10">
    <property type="entry name" value="Type I PLP-dependent aspartate aminotransferase-like (Major domain)"/>
    <property type="match status" value="1"/>
</dbReference>
<dbReference type="InterPro" id="IPR004838">
    <property type="entry name" value="NHTrfase_class1_PyrdxlP-BS"/>
</dbReference>
<keyword evidence="6" id="KW-0663">Pyridoxal phosphate</keyword>
<evidence type="ECO:0000256" key="1">
    <source>
        <dbReference type="ARBA" id="ARBA00001933"/>
    </source>
</evidence>
<organism evidence="9 10">
    <name type="scientific">Desmophyllum pertusum</name>
    <dbReference type="NCBI Taxonomy" id="174260"/>
    <lineage>
        <taxon>Eukaryota</taxon>
        <taxon>Metazoa</taxon>
        <taxon>Cnidaria</taxon>
        <taxon>Anthozoa</taxon>
        <taxon>Hexacorallia</taxon>
        <taxon>Scleractinia</taxon>
        <taxon>Caryophylliina</taxon>
        <taxon>Caryophylliidae</taxon>
        <taxon>Desmophyllum</taxon>
    </lineage>
</organism>
<comment type="similarity">
    <text evidence="2">Belongs to the class-I pyridoxal-phosphate-dependent aminotransferase family.</text>
</comment>
<evidence type="ECO:0000313" key="10">
    <source>
        <dbReference type="Proteomes" id="UP001163046"/>
    </source>
</evidence>
<evidence type="ECO:0000256" key="7">
    <source>
        <dbReference type="RuleBase" id="RU000480"/>
    </source>
</evidence>
<comment type="caution">
    <text evidence="9">The sequence shown here is derived from an EMBL/GenBank/DDBJ whole genome shotgun (WGS) entry which is preliminary data.</text>
</comment>
<comment type="catalytic activity">
    <reaction evidence="7">
        <text>L-aspartate + 2-oxoglutarate = oxaloacetate + L-glutamate</text>
        <dbReference type="Rhea" id="RHEA:21824"/>
        <dbReference type="ChEBI" id="CHEBI:16452"/>
        <dbReference type="ChEBI" id="CHEBI:16810"/>
        <dbReference type="ChEBI" id="CHEBI:29985"/>
        <dbReference type="ChEBI" id="CHEBI:29991"/>
        <dbReference type="EC" id="2.6.1.1"/>
    </reaction>
</comment>
<gene>
    <name evidence="9" type="primary">GOT1_1</name>
    <name evidence="9" type="ORF">OS493_011940</name>
</gene>
<dbReference type="GO" id="GO:0005829">
    <property type="term" value="C:cytosol"/>
    <property type="evidence" value="ECO:0007669"/>
    <property type="project" value="TreeGrafter"/>
</dbReference>
<keyword evidence="4 7" id="KW-0032">Aminotransferase</keyword>
<dbReference type="Proteomes" id="UP001163046">
    <property type="component" value="Unassembled WGS sequence"/>
</dbReference>
<dbReference type="GO" id="GO:0030170">
    <property type="term" value="F:pyridoxal phosphate binding"/>
    <property type="evidence" value="ECO:0007669"/>
    <property type="project" value="InterPro"/>
</dbReference>
<dbReference type="OrthoDB" id="5946442at2759"/>
<evidence type="ECO:0000256" key="5">
    <source>
        <dbReference type="ARBA" id="ARBA00022679"/>
    </source>
</evidence>
<dbReference type="PRINTS" id="PR00799">
    <property type="entry name" value="TRANSAMINASE"/>
</dbReference>
<comment type="cofactor">
    <cofactor evidence="1">
        <name>pyridoxal 5'-phosphate</name>
        <dbReference type="ChEBI" id="CHEBI:597326"/>
    </cofactor>
</comment>
<evidence type="ECO:0000256" key="2">
    <source>
        <dbReference type="ARBA" id="ARBA00007441"/>
    </source>
</evidence>
<accession>A0A9W9YFU2</accession>
<comment type="subunit">
    <text evidence="3 7">Homodimer.</text>
</comment>
<dbReference type="InterPro" id="IPR015424">
    <property type="entry name" value="PyrdxlP-dep_Trfase"/>
</dbReference>
<reference evidence="9" key="1">
    <citation type="submission" date="2023-01" db="EMBL/GenBank/DDBJ databases">
        <title>Genome assembly of the deep-sea coral Lophelia pertusa.</title>
        <authorList>
            <person name="Herrera S."/>
            <person name="Cordes E."/>
        </authorList>
    </citation>
    <scope>NUCLEOTIDE SEQUENCE</scope>
    <source>
        <strain evidence="9">USNM1676648</strain>
        <tissue evidence="9">Polyp</tissue>
    </source>
</reference>